<feature type="signal peptide" evidence="2">
    <location>
        <begin position="1"/>
        <end position="15"/>
    </location>
</feature>
<dbReference type="InterPro" id="IPR002656">
    <property type="entry name" value="Acyl_transf_3_dom"/>
</dbReference>
<dbReference type="InterPro" id="IPR052728">
    <property type="entry name" value="O2_lipid_transport_reg"/>
</dbReference>
<feature type="transmembrane region" description="Helical" evidence="1">
    <location>
        <begin position="368"/>
        <end position="388"/>
    </location>
</feature>
<dbReference type="EMBL" id="CAJZBQ010000044">
    <property type="protein sequence ID" value="CAG9327865.1"/>
    <property type="molecule type" value="Genomic_DNA"/>
</dbReference>
<feature type="transmembrane region" description="Helical" evidence="1">
    <location>
        <begin position="416"/>
        <end position="433"/>
    </location>
</feature>
<dbReference type="PANTHER" id="PTHR11161:SF0">
    <property type="entry name" value="O-ACYLTRANSFERASE LIKE PROTEIN"/>
    <property type="match status" value="1"/>
</dbReference>
<feature type="transmembrane region" description="Helical" evidence="1">
    <location>
        <begin position="604"/>
        <end position="626"/>
    </location>
</feature>
<keyword evidence="1" id="KW-0472">Membrane</keyword>
<comment type="caution">
    <text evidence="4">The sequence shown here is derived from an EMBL/GenBank/DDBJ whole genome shotgun (WGS) entry which is preliminary data.</text>
</comment>
<proteinExistence type="predicted"/>
<evidence type="ECO:0000259" key="3">
    <source>
        <dbReference type="Pfam" id="PF01757"/>
    </source>
</evidence>
<evidence type="ECO:0000313" key="4">
    <source>
        <dbReference type="EMBL" id="CAG9327865.1"/>
    </source>
</evidence>
<feature type="transmembrane region" description="Helical" evidence="1">
    <location>
        <begin position="567"/>
        <end position="584"/>
    </location>
</feature>
<dbReference type="Proteomes" id="UP001162131">
    <property type="component" value="Unassembled WGS sequence"/>
</dbReference>
<keyword evidence="1" id="KW-1133">Transmembrane helix</keyword>
<keyword evidence="2" id="KW-0732">Signal</keyword>
<feature type="transmembrane region" description="Helical" evidence="1">
    <location>
        <begin position="233"/>
        <end position="255"/>
    </location>
</feature>
<dbReference type="GO" id="GO:0016747">
    <property type="term" value="F:acyltransferase activity, transferring groups other than amino-acyl groups"/>
    <property type="evidence" value="ECO:0007669"/>
    <property type="project" value="InterPro"/>
</dbReference>
<accession>A0AAU9JLV8</accession>
<gene>
    <name evidence="4" type="ORF">BSTOLATCC_MIC44491</name>
</gene>
<name>A0AAU9JLV8_9CILI</name>
<feature type="transmembrane region" description="Helical" evidence="1">
    <location>
        <begin position="195"/>
        <end position="213"/>
    </location>
</feature>
<keyword evidence="5" id="KW-1185">Reference proteome</keyword>
<dbReference type="Pfam" id="PF01757">
    <property type="entry name" value="Acyl_transf_3"/>
    <property type="match status" value="1"/>
</dbReference>
<feature type="transmembrane region" description="Helical" evidence="1">
    <location>
        <begin position="489"/>
        <end position="510"/>
    </location>
</feature>
<feature type="chain" id="PRO_5043739891" description="Acyltransferase 3 domain-containing protein" evidence="2">
    <location>
        <begin position="16"/>
        <end position="638"/>
    </location>
</feature>
<reference evidence="4" key="1">
    <citation type="submission" date="2021-09" db="EMBL/GenBank/DDBJ databases">
        <authorList>
            <consortium name="AG Swart"/>
            <person name="Singh M."/>
            <person name="Singh A."/>
            <person name="Seah K."/>
            <person name="Emmerich C."/>
        </authorList>
    </citation>
    <scope>NUCLEOTIDE SEQUENCE</scope>
    <source>
        <strain evidence="4">ATCC30299</strain>
    </source>
</reference>
<evidence type="ECO:0000256" key="1">
    <source>
        <dbReference type="SAM" id="Phobius"/>
    </source>
</evidence>
<feature type="domain" description="Acyltransferase 3" evidence="3">
    <location>
        <begin position="192"/>
        <end position="616"/>
    </location>
</feature>
<evidence type="ECO:0000256" key="2">
    <source>
        <dbReference type="SAM" id="SignalP"/>
    </source>
</evidence>
<feature type="transmembrane region" description="Helical" evidence="1">
    <location>
        <begin position="128"/>
        <end position="150"/>
    </location>
</feature>
<feature type="transmembrane region" description="Helical" evidence="1">
    <location>
        <begin position="530"/>
        <end position="555"/>
    </location>
</feature>
<feature type="transmembrane region" description="Helical" evidence="1">
    <location>
        <begin position="339"/>
        <end position="361"/>
    </location>
</feature>
<dbReference type="AlphaFoldDB" id="A0AAU9JLV8"/>
<evidence type="ECO:0000313" key="5">
    <source>
        <dbReference type="Proteomes" id="UP001162131"/>
    </source>
</evidence>
<feature type="transmembrane region" description="Helical" evidence="1">
    <location>
        <begin position="276"/>
        <end position="297"/>
    </location>
</feature>
<keyword evidence="1" id="KW-0812">Transmembrane</keyword>
<protein>
    <recommendedName>
        <fullName evidence="3">Acyltransferase 3 domain-containing protein</fullName>
    </recommendedName>
</protein>
<dbReference type="PANTHER" id="PTHR11161">
    <property type="entry name" value="O-ACYLTRANSFERASE"/>
    <property type="match status" value="1"/>
</dbReference>
<sequence>MKCCIFIAILLGALAELEKCRNDITDMPTHYPGGQKMIYYSGRGFDDLGLYNECNNLTTAKYALIEAKLNDFRIMLGFCGPINCTLDDYSKVGAEIYEKLNLSQFQQITGYKAHFPTEFNSEGMDGKAIFTLILWILLIVTVIAGTIFDLMAQKNPHKRFGPISQTTMAFSLVTNWKKLAALPTEFDTLQIFNGIRVFSMVMVVFGHSYIYQLSGAFSNPARLVDLWMDTQHLFLIIYVVDVFFLMAGFLLAFLTTAHLKASKGRMNWGIFEMHRFIRLIPIYYMCFFTYAFLLRYVGSGPQWPLFVEVTPESCQNYWWSNLLFLNNFFPTEEFSCMGWGWYIANDVQFYVFSPIILILYYRKKLWGYLICIGLIGVNWLVVGIEANINDWNPTLLNGLGNKDQFLSNYVKPYARMSPYLLGIIVGFMYRASVDAKAEKAAAKESLNVELNPHYNLIQEEKPSIPIERDIVTYYEIKAFKWVHVPAFRYIGYIFGFTLMVIINFSPAQLNEHGLDYWSTPHKAAFMTFDHFGFCFGLLFFIVPMLFGYCRCLLYFLTLRILSPLAKVSFAFYVVHPLFIYWYVFSRDQALYYDDLDICYHAVGTLLFSAIAGTILSLMVESPILTLEKSLLRGGRSKK</sequence>
<organism evidence="4 5">
    <name type="scientific">Blepharisma stoltei</name>
    <dbReference type="NCBI Taxonomy" id="1481888"/>
    <lineage>
        <taxon>Eukaryota</taxon>
        <taxon>Sar</taxon>
        <taxon>Alveolata</taxon>
        <taxon>Ciliophora</taxon>
        <taxon>Postciliodesmatophora</taxon>
        <taxon>Heterotrichea</taxon>
        <taxon>Heterotrichida</taxon>
        <taxon>Blepharismidae</taxon>
        <taxon>Blepharisma</taxon>
    </lineage>
</organism>